<dbReference type="STRING" id="314260.PB2503_01262"/>
<dbReference type="PANTHER" id="PTHR44520">
    <property type="entry name" value="RESPONSE REGULATOR RCP1-RELATED"/>
    <property type="match status" value="1"/>
</dbReference>
<name>E0TBC8_PARBH</name>
<reference evidence="4" key="1">
    <citation type="submission" date="2010-08" db="EMBL/GenBank/DDBJ databases">
        <title>Genome sequence of Parvularcula bermudensis HTCC2503.</title>
        <authorList>
            <person name="Kang D.-M."/>
            <person name="Oh H.-M."/>
            <person name="Cho J.-C."/>
        </authorList>
    </citation>
    <scope>NUCLEOTIDE SEQUENCE [LARGE SCALE GENOMIC DNA]</scope>
    <source>
        <strain evidence="4">ATCC BAA-594 / HTCC2503 / KCTC 12087</strain>
    </source>
</reference>
<dbReference type="PANTHER" id="PTHR44520:SF2">
    <property type="entry name" value="RESPONSE REGULATOR RCP1"/>
    <property type="match status" value="1"/>
</dbReference>
<accession>E0TBC8</accession>
<dbReference type="EMBL" id="CP002156">
    <property type="protein sequence ID" value="ADM08332.1"/>
    <property type="molecule type" value="Genomic_DNA"/>
</dbReference>
<dbReference type="Proteomes" id="UP000001302">
    <property type="component" value="Chromosome"/>
</dbReference>
<dbReference type="RefSeq" id="WP_013299306.1">
    <property type="nucleotide sequence ID" value="NC_014414.1"/>
</dbReference>
<dbReference type="GO" id="GO:0000160">
    <property type="term" value="P:phosphorelay signal transduction system"/>
    <property type="evidence" value="ECO:0007669"/>
    <property type="project" value="InterPro"/>
</dbReference>
<dbReference type="OrthoDB" id="9793549at2"/>
<dbReference type="Pfam" id="PF00072">
    <property type="entry name" value="Response_reg"/>
    <property type="match status" value="1"/>
</dbReference>
<dbReference type="InterPro" id="IPR011006">
    <property type="entry name" value="CheY-like_superfamily"/>
</dbReference>
<dbReference type="SUPFAM" id="SSF52172">
    <property type="entry name" value="CheY-like"/>
    <property type="match status" value="1"/>
</dbReference>
<dbReference type="InterPro" id="IPR001789">
    <property type="entry name" value="Sig_transdc_resp-reg_receiver"/>
</dbReference>
<dbReference type="HOGENOM" id="CLU_1155533_0_0_5"/>
<dbReference type="AlphaFoldDB" id="E0TBC8"/>
<keyword evidence="4" id="KW-1185">Reference proteome</keyword>
<proteinExistence type="predicted"/>
<evidence type="ECO:0000259" key="2">
    <source>
        <dbReference type="PROSITE" id="PS50110"/>
    </source>
</evidence>
<gene>
    <name evidence="3" type="ordered locus">PB2503_01262</name>
</gene>
<dbReference type="SMART" id="SM00448">
    <property type="entry name" value="REC"/>
    <property type="match status" value="1"/>
</dbReference>
<evidence type="ECO:0000256" key="1">
    <source>
        <dbReference type="PROSITE-ProRule" id="PRU00169"/>
    </source>
</evidence>
<keyword evidence="1" id="KW-0597">Phosphoprotein</keyword>
<dbReference type="PROSITE" id="PS50110">
    <property type="entry name" value="RESPONSE_REGULATORY"/>
    <property type="match status" value="1"/>
</dbReference>
<reference evidence="3 4" key="2">
    <citation type="journal article" date="2011" name="J. Bacteriol.">
        <title>Complete genome sequence of strain HTCC2503T of Parvularcula bermudensis, the type species of the order "Parvularculales" in the class Alphaproteobacteria.</title>
        <authorList>
            <person name="Oh H.M."/>
            <person name="Kang I."/>
            <person name="Vergin K.L."/>
            <person name="Kang D."/>
            <person name="Rhee K.H."/>
            <person name="Giovannoni S.J."/>
            <person name="Cho J.C."/>
        </authorList>
    </citation>
    <scope>NUCLEOTIDE SEQUENCE [LARGE SCALE GENOMIC DNA]</scope>
    <source>
        <strain evidence="4">ATCC BAA-594 / HTCC2503 / KCTC 12087</strain>
    </source>
</reference>
<evidence type="ECO:0000313" key="3">
    <source>
        <dbReference type="EMBL" id="ADM08332.1"/>
    </source>
</evidence>
<dbReference type="eggNOG" id="COG3279">
    <property type="taxonomic scope" value="Bacteria"/>
</dbReference>
<evidence type="ECO:0000313" key="4">
    <source>
        <dbReference type="Proteomes" id="UP000001302"/>
    </source>
</evidence>
<dbReference type="Gene3D" id="3.40.50.2300">
    <property type="match status" value="1"/>
</dbReference>
<protein>
    <submittedName>
        <fullName evidence="3">Two-component response regulator</fullName>
    </submittedName>
</protein>
<sequence length="240" mass="26672">MVEPVRNQKRKNTAAATRQVTVSIDHAEDQMVLETVFLQASAPVPSRPALAPVSSAEITEHRPYALAPQETFPVAPLSTVFVIDDDELDILMYERVFQRSAAVERAVNFSFAQSALEVLDSGERPELIFLDINMPGMSGFDFLRAIEDSPTLDLEMFPTVIMSTSDLAEDREQARSFDNVIAYFTKPPCVSMIRLLTCCTRASREEREALSNVLFSKRSVIDLRAVEDAIQQLLGPSTTA</sequence>
<organism evidence="3 4">
    <name type="scientific">Parvularcula bermudensis (strain ATCC BAA-594 / HTCC2503 / KCTC 12087)</name>
    <dbReference type="NCBI Taxonomy" id="314260"/>
    <lineage>
        <taxon>Bacteria</taxon>
        <taxon>Pseudomonadati</taxon>
        <taxon>Pseudomonadota</taxon>
        <taxon>Alphaproteobacteria</taxon>
        <taxon>Parvularculales</taxon>
        <taxon>Parvularculaceae</taxon>
        <taxon>Parvularcula</taxon>
    </lineage>
</organism>
<feature type="modified residue" description="4-aspartylphosphate" evidence="1">
    <location>
        <position position="131"/>
    </location>
</feature>
<dbReference type="InterPro" id="IPR052893">
    <property type="entry name" value="TCS_response_regulator"/>
</dbReference>
<dbReference type="KEGG" id="pbr:PB2503_01262"/>
<feature type="domain" description="Response regulatory" evidence="2">
    <location>
        <begin position="79"/>
        <end position="201"/>
    </location>
</feature>